<dbReference type="InterPro" id="IPR036388">
    <property type="entry name" value="WH-like_DNA-bd_sf"/>
</dbReference>
<dbReference type="InterPro" id="IPR039425">
    <property type="entry name" value="RNA_pol_sigma-70-like"/>
</dbReference>
<dbReference type="PANTHER" id="PTHR43133:SF8">
    <property type="entry name" value="RNA POLYMERASE SIGMA FACTOR HI_1459-RELATED"/>
    <property type="match status" value="1"/>
</dbReference>
<dbReference type="EMBL" id="CT573213">
    <property type="protein sequence ID" value="CAJ60172.1"/>
    <property type="molecule type" value="Genomic_DNA"/>
</dbReference>
<evidence type="ECO:0000256" key="3">
    <source>
        <dbReference type="ARBA" id="ARBA00023082"/>
    </source>
</evidence>
<dbReference type="PANTHER" id="PTHR43133">
    <property type="entry name" value="RNA POLYMERASE ECF-TYPE SIGMA FACTO"/>
    <property type="match status" value="1"/>
</dbReference>
<keyword evidence="9" id="KW-1185">Reference proteome</keyword>
<proteinExistence type="inferred from homology"/>
<evidence type="ECO:0000256" key="5">
    <source>
        <dbReference type="ARBA" id="ARBA00023163"/>
    </source>
</evidence>
<dbReference type="Proteomes" id="UP000000657">
    <property type="component" value="Chromosome"/>
</dbReference>
<sequence length="135" mass="14997">MMRNQRRAAHRYDAALYRLPPSSAEPDHADEVAARLDDERRMREILRELATLDRGAREAIVLVALEGLTYPEAAVALGVPVGTVRSRVARARRRLRHGVPTVARASDDAVTGSMPEPWDRTAIKNRPGPKAVRDV</sequence>
<evidence type="ECO:0000256" key="4">
    <source>
        <dbReference type="ARBA" id="ARBA00023125"/>
    </source>
</evidence>
<evidence type="ECO:0000313" key="8">
    <source>
        <dbReference type="EMBL" id="CAJ60172.1"/>
    </source>
</evidence>
<protein>
    <submittedName>
        <fullName evidence="8">RNA polymerase ECF-subfamily sigma factor</fullName>
    </submittedName>
</protein>
<reference evidence="8 9" key="1">
    <citation type="journal article" date="2007" name="Genome Res.">
        <title>Genome characteristics of facultatively symbiotic Frankia sp. strains reflect host range and host plant biogeography.</title>
        <authorList>
            <person name="Normand P."/>
            <person name="Lapierre P."/>
            <person name="Tisa L.S."/>
            <person name="Gogarten J.P."/>
            <person name="Alloisio N."/>
            <person name="Bagnarol E."/>
            <person name="Bassi C.A."/>
            <person name="Berry A.M."/>
            <person name="Bickhart D.M."/>
            <person name="Choisne N."/>
            <person name="Couloux A."/>
            <person name="Cournoyer B."/>
            <person name="Cruveiller S."/>
            <person name="Daubin V."/>
            <person name="Demange N."/>
            <person name="Francino M.P."/>
            <person name="Goltsman E."/>
            <person name="Huang Y."/>
            <person name="Kopp O.R."/>
            <person name="Labarre L."/>
            <person name="Lapidus A."/>
            <person name="Lavire C."/>
            <person name="Marechal J."/>
            <person name="Martinez M."/>
            <person name="Mastronunzio J.E."/>
            <person name="Mullin B.C."/>
            <person name="Niemann J."/>
            <person name="Pujic P."/>
            <person name="Rawnsley T."/>
            <person name="Rouy Z."/>
            <person name="Schenowitz C."/>
            <person name="Sellstedt A."/>
            <person name="Tavares F."/>
            <person name="Tomkins J.P."/>
            <person name="Vallenet D."/>
            <person name="Valverde C."/>
            <person name="Wall L.G."/>
            <person name="Wang Y."/>
            <person name="Medigue C."/>
            <person name="Benson D.R."/>
        </authorList>
    </citation>
    <scope>NUCLEOTIDE SEQUENCE [LARGE SCALE GENOMIC DNA]</scope>
    <source>
        <strain evidence="9">DSM 45986 / CECT 9034 / ACN14a</strain>
    </source>
</reference>
<accession>Q0RQK2</accession>
<dbReference type="InterPro" id="IPR013249">
    <property type="entry name" value="RNA_pol_sigma70_r4_t2"/>
</dbReference>
<keyword evidence="5" id="KW-0804">Transcription</keyword>
<evidence type="ECO:0000256" key="1">
    <source>
        <dbReference type="ARBA" id="ARBA00010641"/>
    </source>
</evidence>
<dbReference type="eggNOG" id="COG1595">
    <property type="taxonomic scope" value="Bacteria"/>
</dbReference>
<organism evidence="8 9">
    <name type="scientific">Frankia alni (strain DSM 45986 / CECT 9034 / ACN14a)</name>
    <dbReference type="NCBI Taxonomy" id="326424"/>
    <lineage>
        <taxon>Bacteria</taxon>
        <taxon>Bacillati</taxon>
        <taxon>Actinomycetota</taxon>
        <taxon>Actinomycetes</taxon>
        <taxon>Frankiales</taxon>
        <taxon>Frankiaceae</taxon>
        <taxon>Frankia</taxon>
    </lineage>
</organism>
<evidence type="ECO:0000256" key="6">
    <source>
        <dbReference type="SAM" id="MobiDB-lite"/>
    </source>
</evidence>
<dbReference type="InterPro" id="IPR013324">
    <property type="entry name" value="RNA_pol_sigma_r3/r4-like"/>
</dbReference>
<dbReference type="Gene3D" id="1.10.10.10">
    <property type="entry name" value="Winged helix-like DNA-binding domain superfamily/Winged helix DNA-binding domain"/>
    <property type="match status" value="1"/>
</dbReference>
<dbReference type="Pfam" id="PF08281">
    <property type="entry name" value="Sigma70_r4_2"/>
    <property type="match status" value="1"/>
</dbReference>
<dbReference type="STRING" id="326424.FRAAL1516"/>
<dbReference type="AlphaFoldDB" id="Q0RQK2"/>
<evidence type="ECO:0000259" key="7">
    <source>
        <dbReference type="Pfam" id="PF08281"/>
    </source>
</evidence>
<dbReference type="GO" id="GO:0006352">
    <property type="term" value="P:DNA-templated transcription initiation"/>
    <property type="evidence" value="ECO:0007669"/>
    <property type="project" value="InterPro"/>
</dbReference>
<dbReference type="SUPFAM" id="SSF88659">
    <property type="entry name" value="Sigma3 and sigma4 domains of RNA polymerase sigma factors"/>
    <property type="match status" value="1"/>
</dbReference>
<dbReference type="GO" id="GO:0016987">
    <property type="term" value="F:sigma factor activity"/>
    <property type="evidence" value="ECO:0007669"/>
    <property type="project" value="UniProtKB-KW"/>
</dbReference>
<dbReference type="KEGG" id="fal:FRAAL1516"/>
<name>Q0RQK2_FRAAA</name>
<dbReference type="GO" id="GO:0003677">
    <property type="term" value="F:DNA binding"/>
    <property type="evidence" value="ECO:0007669"/>
    <property type="project" value="UniProtKB-KW"/>
</dbReference>
<evidence type="ECO:0000256" key="2">
    <source>
        <dbReference type="ARBA" id="ARBA00023015"/>
    </source>
</evidence>
<keyword evidence="2" id="KW-0805">Transcription regulation</keyword>
<keyword evidence="3" id="KW-0731">Sigma factor</keyword>
<keyword evidence="4" id="KW-0238">DNA-binding</keyword>
<dbReference type="HOGENOM" id="CLU_1882710_0_0_11"/>
<feature type="region of interest" description="Disordered" evidence="6">
    <location>
        <begin position="99"/>
        <end position="135"/>
    </location>
</feature>
<feature type="domain" description="RNA polymerase sigma factor 70 region 4 type 2" evidence="7">
    <location>
        <begin position="43"/>
        <end position="95"/>
    </location>
</feature>
<evidence type="ECO:0000313" key="9">
    <source>
        <dbReference type="Proteomes" id="UP000000657"/>
    </source>
</evidence>
<gene>
    <name evidence="8" type="ordered locus">FRAAL1516</name>
</gene>
<comment type="similarity">
    <text evidence="1">Belongs to the sigma-70 factor family. ECF subfamily.</text>
</comment>